<feature type="compositionally biased region" description="Low complexity" evidence="1">
    <location>
        <begin position="646"/>
        <end position="659"/>
    </location>
</feature>
<reference evidence="2 3" key="1">
    <citation type="submission" date="2016-06" db="EMBL/GenBank/DDBJ databases">
        <title>Evolution of pathogenesis and genome organization in the Tremellales.</title>
        <authorList>
            <person name="Cuomo C."/>
            <person name="Litvintseva A."/>
            <person name="Heitman J."/>
            <person name="Chen Y."/>
            <person name="Sun S."/>
            <person name="Springer D."/>
            <person name="Dromer F."/>
            <person name="Young S."/>
            <person name="Zeng Q."/>
            <person name="Chapman S."/>
            <person name="Gujja S."/>
            <person name="Saif S."/>
            <person name="Birren B."/>
        </authorList>
    </citation>
    <scope>NUCLEOTIDE SEQUENCE [LARGE SCALE GENOMIC DNA]</scope>
    <source>
        <strain evidence="2 3">CBS 6039</strain>
    </source>
</reference>
<dbReference type="Proteomes" id="UP000094065">
    <property type="component" value="Unassembled WGS sequence"/>
</dbReference>
<keyword evidence="3" id="KW-1185">Reference proteome</keyword>
<evidence type="ECO:0000313" key="3">
    <source>
        <dbReference type="Proteomes" id="UP000094065"/>
    </source>
</evidence>
<dbReference type="AlphaFoldDB" id="A0A1E3I0J9"/>
<sequence length="793" mass="89415">MRATELSRLGEILCRTAFPRARVVATASVGQTRCLHKRVKPTFRHSPKQIKPHSGDDLPPLKNLLRSIRKKQPSPTNHIIRALEYPMDHAALIEIFPSILASLQNAKFRNNWKLIRALLPHLGRLREVVLLKRVLEIWMAKVEQRVELARVEGETLEPEKVEKWYHEFLAESAWHFSKADSWVAGQSEPLQNVAVLQYQSTVLVKHLLQTLAMLPSSSTCRLHLSAPLIERLLVKRHVDYDLCQTLLSHALHHKIPLSTSVYSAAAMVALKEGHTSEAMALMKKREQEGVRGYIGSDDPIKEEREKVASVIASMLVAKTSSSPETLLQILEPYLSSETQPLPDASEASNDTVLYRHAWSILLSRLAREKTVTSEALLELSKTMPVSCTVGHTMTCLVHGLMLRGKLNKAWQILSALAEMEKNATDKERGRYFDRVALAVGAQVCHGLYGLDAAINYVDSLALRPWQSLPSPGQVHNSIKLDRVCLDVLLGLCKAEGAVSIAFRLWKAALPRWGVYADDSSLKVLVDGARYASQNKEMSEEEVFRERWRDMKAEFSFRRKEVEEDQFEAYDAAGFAKGPTSVLLDPPNTTWHDEHREKPWQMARSVFRKVLLGNWPGLSDVVSPLDEVEQTMMDRFSALFDGDSGITHSTPRPSSSTSPDTPLPAPHAPYTHICPSASTFHSYIALLGYYSLPQEIPLSFAWMRSLGVKPKWKTLRLGLMYVGEAEGPRRWVKGPGGERRLVRDEEVLREWLQGWLEDDSRSLKGSGEMSVPSEGDVAEFRRMFSKRNQRITAE</sequence>
<dbReference type="EMBL" id="AWGJ01000003">
    <property type="protein sequence ID" value="ODN81855.1"/>
    <property type="molecule type" value="Genomic_DNA"/>
</dbReference>
<name>A0A1E3I0J9_9TREE</name>
<dbReference type="InterPro" id="IPR011990">
    <property type="entry name" value="TPR-like_helical_dom_sf"/>
</dbReference>
<comment type="caution">
    <text evidence="2">The sequence shown here is derived from an EMBL/GenBank/DDBJ whole genome shotgun (WGS) entry which is preliminary data.</text>
</comment>
<dbReference type="RefSeq" id="XP_018996174.1">
    <property type="nucleotide sequence ID" value="XM_019135771.1"/>
</dbReference>
<evidence type="ECO:0000313" key="2">
    <source>
        <dbReference type="EMBL" id="ODN81855.1"/>
    </source>
</evidence>
<proteinExistence type="predicted"/>
<gene>
    <name evidence="2" type="ORF">L202_02212</name>
</gene>
<protein>
    <submittedName>
        <fullName evidence="2">Uncharacterized protein</fullName>
    </submittedName>
</protein>
<dbReference type="OrthoDB" id="185373at2759"/>
<feature type="region of interest" description="Disordered" evidence="1">
    <location>
        <begin position="641"/>
        <end position="665"/>
    </location>
</feature>
<organism evidence="2 3">
    <name type="scientific">Cryptococcus amylolentus CBS 6039</name>
    <dbReference type="NCBI Taxonomy" id="1295533"/>
    <lineage>
        <taxon>Eukaryota</taxon>
        <taxon>Fungi</taxon>
        <taxon>Dikarya</taxon>
        <taxon>Basidiomycota</taxon>
        <taxon>Agaricomycotina</taxon>
        <taxon>Tremellomycetes</taxon>
        <taxon>Tremellales</taxon>
        <taxon>Cryptococcaceae</taxon>
        <taxon>Cryptococcus</taxon>
    </lineage>
</organism>
<dbReference type="Gene3D" id="1.25.40.10">
    <property type="entry name" value="Tetratricopeptide repeat domain"/>
    <property type="match status" value="1"/>
</dbReference>
<dbReference type="GeneID" id="30153521"/>
<evidence type="ECO:0000256" key="1">
    <source>
        <dbReference type="SAM" id="MobiDB-lite"/>
    </source>
</evidence>
<accession>A0A1E3I0J9</accession>